<keyword evidence="4" id="KW-1185">Reference proteome</keyword>
<proteinExistence type="predicted"/>
<dbReference type="Proteomes" id="UP001300012">
    <property type="component" value="Unassembled WGS sequence"/>
</dbReference>
<reference evidence="3 4" key="1">
    <citation type="submission" date="2022-08" db="EMBL/GenBank/DDBJ databases">
        <title>Paenibacillus endoradicis sp. nov., Paenibacillus radicibacter sp. nov and Paenibacillus pararadicis sp. nov., three cold-adapted plant growth-promoting bacteria isolated from root of Larix gmelinii in Great Khingan.</title>
        <authorList>
            <person name="Xue H."/>
        </authorList>
    </citation>
    <scope>NUCLEOTIDE SEQUENCE [LARGE SCALE GENOMIC DNA]</scope>
    <source>
        <strain evidence="3 4">N5-1-1-5</strain>
    </source>
</reference>
<sequence length="593" mass="60895">MFEHSKTNSAAKNTATDRTSNHKRPEEMTAMQGSATGLKTSGLSMVNVLQMHRVIGNQAVQRMLSPTYRADKPVIQRNPDAVAAPSPALAATEEAPISVPVSAGPAPGPVVPVAPAAPAAQSLPGPAAPDAAGGIAAPAVAGPVAEGPAGAAPLGAAPAPPKARQERKDLNNYSNYNVVYKWLKARADTEKKNALFGFFDDLTAGQKMSAIKTMCNNERSPTIEKVKDTMLTGVFTKTVDWDRFSEISREAKAKNIKNYNADGSRDYASYTAIGTSATAGGVSGSATISSGLGAGGALSVANSVAPAAGVLSGLASVSQIYNASQNYDSSLSAVDKAQLAGTEASGGVADLTRFSAGTVNSVRTLGNMATSGAATIAAGTAGVVGGAAYLAGGVAGYIESGKNQKNLNKLENKFNTRAEADQHQRDLGLAAHLGGSTQGMNKNKSATTAAKGALMIAGGAVLLAAAASPVGPILLAAAAIIGGIGALIKFYKKSKRKETFVDKALNLDKEVAKPENAGLKKEQVRQKMLEAQGFNNVDQCYTQLVTDLASMLYEGGVVGQDEECQSVIESLGLKVDKAKRKPGKDLIAKKLHT</sequence>
<gene>
    <name evidence="3" type="ORF">NV381_04205</name>
</gene>
<evidence type="ECO:0000256" key="1">
    <source>
        <dbReference type="SAM" id="MobiDB-lite"/>
    </source>
</evidence>
<feature type="transmembrane region" description="Helical" evidence="2">
    <location>
        <begin position="448"/>
        <end position="467"/>
    </location>
</feature>
<name>A0ABT1YDV6_9BACL</name>
<feature type="compositionally biased region" description="Polar residues" evidence="1">
    <location>
        <begin position="7"/>
        <end position="18"/>
    </location>
</feature>
<keyword evidence="2" id="KW-0812">Transmembrane</keyword>
<dbReference type="EMBL" id="JANQBD010000002">
    <property type="protein sequence ID" value="MCR8630403.1"/>
    <property type="molecule type" value="Genomic_DNA"/>
</dbReference>
<accession>A0ABT1YDV6</accession>
<evidence type="ECO:0000313" key="4">
    <source>
        <dbReference type="Proteomes" id="UP001300012"/>
    </source>
</evidence>
<evidence type="ECO:0000313" key="3">
    <source>
        <dbReference type="EMBL" id="MCR8630403.1"/>
    </source>
</evidence>
<dbReference type="RefSeq" id="WP_258212018.1">
    <property type="nucleotide sequence ID" value="NZ_JANQBD010000002.1"/>
</dbReference>
<feature type="transmembrane region" description="Helical" evidence="2">
    <location>
        <begin position="473"/>
        <end position="491"/>
    </location>
</feature>
<keyword evidence="2" id="KW-1133">Transmembrane helix</keyword>
<organism evidence="3 4">
    <name type="scientific">Paenibacillus radicis</name>
    <name type="common">ex Xue et al. 2023</name>
    <dbReference type="NCBI Taxonomy" id="2972489"/>
    <lineage>
        <taxon>Bacteria</taxon>
        <taxon>Bacillati</taxon>
        <taxon>Bacillota</taxon>
        <taxon>Bacilli</taxon>
        <taxon>Bacillales</taxon>
        <taxon>Paenibacillaceae</taxon>
        <taxon>Paenibacillus</taxon>
    </lineage>
</organism>
<comment type="caution">
    <text evidence="3">The sequence shown here is derived from an EMBL/GenBank/DDBJ whole genome shotgun (WGS) entry which is preliminary data.</text>
</comment>
<evidence type="ECO:0000256" key="2">
    <source>
        <dbReference type="SAM" id="Phobius"/>
    </source>
</evidence>
<keyword evidence="2" id="KW-0472">Membrane</keyword>
<feature type="region of interest" description="Disordered" evidence="1">
    <location>
        <begin position="1"/>
        <end position="36"/>
    </location>
</feature>
<protein>
    <submittedName>
        <fullName evidence="3">Uncharacterized protein</fullName>
    </submittedName>
</protein>